<keyword evidence="4" id="KW-1185">Reference proteome</keyword>
<evidence type="ECO:0000259" key="2">
    <source>
        <dbReference type="PROSITE" id="PS50234"/>
    </source>
</evidence>
<evidence type="ECO:0000313" key="4">
    <source>
        <dbReference type="Proteomes" id="UP000053370"/>
    </source>
</evidence>
<dbReference type="InterPro" id="IPR002035">
    <property type="entry name" value="VWF_A"/>
</dbReference>
<dbReference type="RefSeq" id="WP_062279403.1">
    <property type="nucleotide sequence ID" value="NZ_DF968181.1"/>
</dbReference>
<dbReference type="SMART" id="SM00327">
    <property type="entry name" value="VWA"/>
    <property type="match status" value="1"/>
</dbReference>
<feature type="signal peptide" evidence="1">
    <location>
        <begin position="1"/>
        <end position="18"/>
    </location>
</feature>
<evidence type="ECO:0000313" key="3">
    <source>
        <dbReference type="EMBL" id="GAP40269.1"/>
    </source>
</evidence>
<feature type="chain" id="PRO_5006632987" evidence="1">
    <location>
        <begin position="19"/>
        <end position="645"/>
    </location>
</feature>
<reference evidence="3" key="1">
    <citation type="journal article" date="2015" name="Genome Announc.">
        <title>Draft Genome Sequence of Anaerolineae Strain TC1, a Novel Isolate from a Methanogenic Wastewater Treatment System.</title>
        <authorList>
            <person name="Matsuura N."/>
            <person name="Tourlousse D.M."/>
            <person name="Sun L."/>
            <person name="Toyonaga M."/>
            <person name="Kuroda K."/>
            <person name="Ohashi A."/>
            <person name="Cruz R."/>
            <person name="Yamaguchi T."/>
            <person name="Sekiguchi Y."/>
        </authorList>
    </citation>
    <scope>NUCLEOTIDE SEQUENCE [LARGE SCALE GENOMIC DNA]</scope>
    <source>
        <strain evidence="3">TC1</strain>
    </source>
</reference>
<evidence type="ECO:0000256" key="1">
    <source>
        <dbReference type="SAM" id="SignalP"/>
    </source>
</evidence>
<dbReference type="Gene3D" id="3.40.50.410">
    <property type="entry name" value="von Willebrand factor, type A domain"/>
    <property type="match status" value="1"/>
</dbReference>
<dbReference type="AlphaFoldDB" id="A0A0S7BIU8"/>
<accession>A0A0S7BIU8</accession>
<dbReference type="SUPFAM" id="SSF53300">
    <property type="entry name" value="vWA-like"/>
    <property type="match status" value="1"/>
</dbReference>
<keyword evidence="1" id="KW-0732">Signal</keyword>
<dbReference type="InterPro" id="IPR036465">
    <property type="entry name" value="vWFA_dom_sf"/>
</dbReference>
<dbReference type="STRING" id="1678840.ATC1_13237"/>
<dbReference type="EMBL" id="DF968181">
    <property type="protein sequence ID" value="GAP40269.1"/>
    <property type="molecule type" value="Genomic_DNA"/>
</dbReference>
<protein>
    <submittedName>
        <fullName evidence="3">von Willebrand factor type A domain</fullName>
    </submittedName>
</protein>
<dbReference type="Proteomes" id="UP000053370">
    <property type="component" value="Unassembled WGS sequence"/>
</dbReference>
<name>A0A0S7BIU8_9CHLR</name>
<proteinExistence type="predicted"/>
<sequence length="645" mass="70788">MIKKYIVELLLLFSLVSAQTVENHLANRFFQTDNEISVVCSNFFEDQLLEFDRAAMTVDQISLDNVAVETLNNTDLPINIFFLIDVSKTVFETEKELPKNLIHQFINDSVLMNRTRLGIISFGSTVNSIQSLTNDGNKVEEALNQLNFDSKTSDFSFALLETLKLIDETKTSSPVNNQIILITDGAGYNDAKISEKQIAEALFSSGVSLNVIVTRNTNTSSYEEFDFNRLNRLASNSGGIALKTDTGDSAENYKAKIVESILQTRIIHGELPADFSLSSDAKSEILLTLYHQNEEVFRTSQFVQLAQKMATERTKDVTQHIDLLTDTPVEETNNLNLSGVNQTPEQVMASIVPVIQKTRKDTVVPTFVLNQSETDEVVHSVLSGQIILSPNSNVLSGAVVTETPISPSETISQIAIVTQSVTDVPMKEATPTAITPTDTPTNIPTNTAVKTDTPAATKTLMKTATPIVTATTRRTATPEILKQATETVKPSSLSTGTVESTTAQSIHSGEQLTAQIETTATAVNREASISKTKLEQTNHTLPDESVNDGIYSDSRIKTAEYTLKDFGYTTDVEYRGVLVSHQYDINLPKNWTFSSPFDLIVNFSHSNSLNSKSSLAADWNGIRLTSVLLDDSNAENGSLSFRIPT</sequence>
<dbReference type="Pfam" id="PF13519">
    <property type="entry name" value="VWA_2"/>
    <property type="match status" value="1"/>
</dbReference>
<organism evidence="3">
    <name type="scientific">Flexilinea flocculi</name>
    <dbReference type="NCBI Taxonomy" id="1678840"/>
    <lineage>
        <taxon>Bacteria</taxon>
        <taxon>Bacillati</taxon>
        <taxon>Chloroflexota</taxon>
        <taxon>Anaerolineae</taxon>
        <taxon>Anaerolineales</taxon>
        <taxon>Anaerolineaceae</taxon>
        <taxon>Flexilinea</taxon>
    </lineage>
</organism>
<dbReference type="PROSITE" id="PS50234">
    <property type="entry name" value="VWFA"/>
    <property type="match status" value="1"/>
</dbReference>
<dbReference type="Gene3D" id="2.60.120.260">
    <property type="entry name" value="Galactose-binding domain-like"/>
    <property type="match status" value="1"/>
</dbReference>
<feature type="domain" description="VWFA" evidence="2">
    <location>
        <begin position="79"/>
        <end position="266"/>
    </location>
</feature>
<gene>
    <name evidence="3" type="ORF">ATC1_13237</name>
</gene>